<dbReference type="Proteomes" id="UP000295135">
    <property type="component" value="Unassembled WGS sequence"/>
</dbReference>
<sequence>MGERIPPHQPPPHRSVTALALCKARAIAAPCQTDPRQRLRHWLYRPRYRRPFCPAPASPLRRPAITPLACLRLAGATVAGADAPSRQRRLLPGGLPGYTCRTPDCRSATRCGQYPRRVIATSAREIQGPLMGCWPVVCKDVRLINERWPGEIPALTSTPPLSASRRVILDRKTRQCLSSCRGPFPHRSGNKSAGNSPRRVNSCRSLRRACASMRRTSWIETARPSVAESQAATSSTVASISSPDFGRVSIFHTASSCAKADCIAACMSLSAVMLSRMGL</sequence>
<reference evidence="1 2" key="1">
    <citation type="submission" date="2019-03" db="EMBL/GenBank/DDBJ databases">
        <title>Genomic Encyclopedia of Type Strains, Phase IV (KMG-IV): sequencing the most valuable type-strain genomes for metagenomic binning, comparative biology and taxonomic classification.</title>
        <authorList>
            <person name="Goeker M."/>
        </authorList>
    </citation>
    <scope>NUCLEOTIDE SEQUENCE [LARGE SCALE GENOMIC DNA]</scope>
    <source>
        <strain evidence="1 2">DSM 103923</strain>
    </source>
</reference>
<accession>A0A4R3JYY1</accession>
<dbReference type="EMBL" id="SLZY01000004">
    <property type="protein sequence ID" value="TCS72684.1"/>
    <property type="molecule type" value="Genomic_DNA"/>
</dbReference>
<keyword evidence="2" id="KW-1185">Reference proteome</keyword>
<dbReference type="AlphaFoldDB" id="A0A4R3JYY1"/>
<proteinExistence type="predicted"/>
<evidence type="ECO:0000313" key="2">
    <source>
        <dbReference type="Proteomes" id="UP000295135"/>
    </source>
</evidence>
<comment type="caution">
    <text evidence="1">The sequence shown here is derived from an EMBL/GenBank/DDBJ whole genome shotgun (WGS) entry which is preliminary data.</text>
</comment>
<name>A0A4R3JYY1_9PROT</name>
<gene>
    <name evidence="1" type="ORF">EDC61_10498</name>
</gene>
<organism evidence="1 2">
    <name type="scientific">Sulfuritortus calidifontis</name>
    <dbReference type="NCBI Taxonomy" id="1914471"/>
    <lineage>
        <taxon>Bacteria</taxon>
        <taxon>Pseudomonadati</taxon>
        <taxon>Pseudomonadota</taxon>
        <taxon>Betaproteobacteria</taxon>
        <taxon>Nitrosomonadales</taxon>
        <taxon>Thiobacillaceae</taxon>
        <taxon>Sulfuritortus</taxon>
    </lineage>
</organism>
<evidence type="ECO:0000313" key="1">
    <source>
        <dbReference type="EMBL" id="TCS72684.1"/>
    </source>
</evidence>
<protein>
    <submittedName>
        <fullName evidence="1">Uncharacterized protein</fullName>
    </submittedName>
</protein>